<feature type="compositionally biased region" description="Low complexity" evidence="1">
    <location>
        <begin position="1362"/>
        <end position="1374"/>
    </location>
</feature>
<evidence type="ECO:0000256" key="2">
    <source>
        <dbReference type="SAM" id="Phobius"/>
    </source>
</evidence>
<feature type="region of interest" description="Disordered" evidence="1">
    <location>
        <begin position="1049"/>
        <end position="1070"/>
    </location>
</feature>
<name>A0A7G2CPZ2_9TRYP</name>
<dbReference type="EMBL" id="LR877167">
    <property type="protein sequence ID" value="CAD2221898.1"/>
    <property type="molecule type" value="Genomic_DNA"/>
</dbReference>
<organism evidence="3 4">
    <name type="scientific">Angomonas deanei</name>
    <dbReference type="NCBI Taxonomy" id="59799"/>
    <lineage>
        <taxon>Eukaryota</taxon>
        <taxon>Discoba</taxon>
        <taxon>Euglenozoa</taxon>
        <taxon>Kinetoplastea</taxon>
        <taxon>Metakinetoplastina</taxon>
        <taxon>Trypanosomatida</taxon>
        <taxon>Trypanosomatidae</taxon>
        <taxon>Strigomonadinae</taxon>
        <taxon>Angomonas</taxon>
    </lineage>
</organism>
<evidence type="ECO:0000313" key="4">
    <source>
        <dbReference type="Proteomes" id="UP000515908"/>
    </source>
</evidence>
<feature type="compositionally biased region" description="Polar residues" evidence="1">
    <location>
        <begin position="1384"/>
        <end position="1398"/>
    </location>
</feature>
<proteinExistence type="predicted"/>
<reference evidence="3 4" key="1">
    <citation type="submission" date="2020-08" db="EMBL/GenBank/DDBJ databases">
        <authorList>
            <person name="Newling K."/>
            <person name="Davey J."/>
            <person name="Forrester S."/>
        </authorList>
    </citation>
    <scope>NUCLEOTIDE SEQUENCE [LARGE SCALE GENOMIC DNA]</scope>
    <source>
        <strain evidence="4">Crithidia deanei Carvalho (ATCC PRA-265)</strain>
    </source>
</reference>
<accession>A0A7G2CPZ2</accession>
<keyword evidence="4" id="KW-1185">Reference proteome</keyword>
<evidence type="ECO:0000313" key="3">
    <source>
        <dbReference type="EMBL" id="CAD2221898.1"/>
    </source>
</evidence>
<dbReference type="VEuPathDB" id="TriTrypDB:ADEAN_000943600"/>
<feature type="transmembrane region" description="Helical" evidence="2">
    <location>
        <begin position="937"/>
        <end position="958"/>
    </location>
</feature>
<feature type="compositionally biased region" description="Acidic residues" evidence="1">
    <location>
        <begin position="1434"/>
        <end position="1453"/>
    </location>
</feature>
<keyword evidence="2" id="KW-0812">Transmembrane</keyword>
<dbReference type="Proteomes" id="UP000515908">
    <property type="component" value="Chromosome 23"/>
</dbReference>
<sequence length="1489" mass="162350">MLPTTIVKGQPLAVSSFGTQIGFSALTRTESCASSENNRVATARIASYISTLELPLTYSEDYVYYCESDSTSPDDESSFELKGKFTAITLVNISLIGEDNKYDSSALINIFPINYQPVTPVTNLNVDNSITDTAKYTPFLSWSGFCSTRYGSGGNEANSDSSGSGGIIEQSYEDIQTFGYTTNLSFNSSIGRINTALYVCVTSADGTLNFTSFLPTVSFYNFYLTPVVVVSHQTAIVANDTEVNTVRNLTLGPTPFIPSSTFVTFQNFTTNYVSTTNPCADIPPLDESLVNLTVNDSDAHQQLLLSGIKIVNSSGFCWICTDNRNDESYSEVVAVQKFLVVQPPLVGFENTPFLSNCFCTYFQVPLETYNMYPGVDTSSDTTGKYSKYSSFYMAKERFFFLRKIETPVDGTNYNGICSEGPLMNSSSGTYDKRFASFVYSYVLGENPTICFDLSWNADEAETGSFVVCAATPGGFVAVNKLDIAGKKDATESGNFLVFEPEKLLIESPAVFVSGITVDLHLPQLPNTPLVLVEVAKTDVTGDTNDYCDSQHFSRSMPSFSTDAKGKATFTLAKKSFNIGVPDEPLNPDNLYFLCQGVDVSPSGSANSTVIYVVLTNVTVLPSTAYATSTSVVVNTVPTTVFLYYNLTSNDILPSFFRFPNCTGEVSSDVVGWETIDNKSILVYPHVTVDSMLIADNLFADYMYQTYYMCAYVSVNNTNSSISFSIIEALLLLPSHGVQEMMIPEGGSDSSGEANGETTVLVPFISITPKTLQSCEEFSIFFRYSSDFESENTGILLVDGSCCVSTDTFNTTNFNYKDVIPGGTGYRTSSGVRTFVINSSTLREYGSNDPDSDVITYSVCMWSEPVSSNGRNLCVYNGNISFYDPDKTGKSLCATSPNVLLASTNFSAENIDSTFFSLTSIIFSTGKTSWSALTASSIVLGCLIIVALVVIIASCAWFYPKSTSSQIRRQQKKEFKKKNMISNMRRRSSDGMDDLDTVENANSDCVSESKNAPMWSYTTPLHISRPHVQEVLKRQKTLMLKKIKSEVDRYESSIGSKPNATHSRSSHNGNANDTSILSYFNKYTRYYNNDNAVLPPHAFMYLNMYLNLKPSGGGPGTSDEDRGGYNLTSLRTAILSYDGQSDSGSVDSNRSAEHLNYLERFLLPNLSKREIEGKTSFSFSLSEYERLEDAQFVFTDSSVSRGGGVIEVKTDSSVSRESTTPAQEGRSGSPLIRLYSAHFSPSGGNPLVDSINGSECSGSTASQAAVVMQLFFTFSLKLFAKEEEKRTNIQVTEERKFGRLCGAFEAGKERIEKEAKVPLPTPDVDSPFPALAEGDLDKLEEKNKKFLQSLIGRSRTATESRRASNASESNARAESGGTETVGKSVDNTQTYHQDGSAAQPSADGESDISALSDDCTELVILPPTVSTRANAGEGTNDDGEDEGAFSEPEAEEVDGATSAALRDAARALSFSPLLTNPRRRRPPPPPEDED</sequence>
<feature type="compositionally biased region" description="Polar residues" evidence="1">
    <location>
        <begin position="1052"/>
        <end position="1070"/>
    </location>
</feature>
<gene>
    <name evidence="3" type="ORF">ADEAN_000943600</name>
</gene>
<evidence type="ECO:0000256" key="1">
    <source>
        <dbReference type="SAM" id="MobiDB-lite"/>
    </source>
</evidence>
<keyword evidence="2" id="KW-0472">Membrane</keyword>
<protein>
    <submittedName>
        <fullName evidence="3">Uncharacterized protein</fullName>
    </submittedName>
</protein>
<keyword evidence="2" id="KW-1133">Transmembrane helix</keyword>
<feature type="region of interest" description="Disordered" evidence="1">
    <location>
        <begin position="1349"/>
        <end position="1489"/>
    </location>
</feature>
<feature type="compositionally biased region" description="Low complexity" evidence="1">
    <location>
        <begin position="1455"/>
        <end position="1468"/>
    </location>
</feature>